<organism evidence="3 4">
    <name type="scientific">Terfezia boudieri ATCC MYA-4762</name>
    <dbReference type="NCBI Taxonomy" id="1051890"/>
    <lineage>
        <taxon>Eukaryota</taxon>
        <taxon>Fungi</taxon>
        <taxon>Dikarya</taxon>
        <taxon>Ascomycota</taxon>
        <taxon>Pezizomycotina</taxon>
        <taxon>Pezizomycetes</taxon>
        <taxon>Pezizales</taxon>
        <taxon>Pezizaceae</taxon>
        <taxon>Terfezia</taxon>
    </lineage>
</organism>
<dbReference type="EMBL" id="ML121549">
    <property type="protein sequence ID" value="RPB22846.1"/>
    <property type="molecule type" value="Genomic_DNA"/>
</dbReference>
<dbReference type="InterPro" id="IPR056625">
    <property type="entry name" value="SH3_CYT4"/>
</dbReference>
<dbReference type="AlphaFoldDB" id="A0A3N4LJ98"/>
<dbReference type="STRING" id="1051890.A0A3N4LJ98"/>
<dbReference type="GO" id="GO:0003723">
    <property type="term" value="F:RNA binding"/>
    <property type="evidence" value="ECO:0007669"/>
    <property type="project" value="InterPro"/>
</dbReference>
<dbReference type="Pfam" id="PF23216">
    <property type="entry name" value="WHD_CYT4"/>
    <property type="match status" value="1"/>
</dbReference>
<accession>A0A3N4LJ98</accession>
<evidence type="ECO:0000313" key="3">
    <source>
        <dbReference type="EMBL" id="RPB22846.1"/>
    </source>
</evidence>
<dbReference type="GO" id="GO:0000175">
    <property type="term" value="F:3'-5'-RNA exonuclease activity"/>
    <property type="evidence" value="ECO:0007669"/>
    <property type="project" value="TreeGrafter"/>
</dbReference>
<name>A0A3N4LJ98_9PEZI</name>
<evidence type="ECO:0000256" key="1">
    <source>
        <dbReference type="SAM" id="MobiDB-lite"/>
    </source>
</evidence>
<gene>
    <name evidence="3" type="ORF">L211DRAFT_305018</name>
</gene>
<dbReference type="Pfam" id="PF23214">
    <property type="entry name" value="SH3_CYT4"/>
    <property type="match status" value="1"/>
</dbReference>
<dbReference type="GO" id="GO:0000932">
    <property type="term" value="C:P-body"/>
    <property type="evidence" value="ECO:0007669"/>
    <property type="project" value="TreeGrafter"/>
</dbReference>
<protein>
    <submittedName>
        <fullName evidence="3">RNB-domain-containing protein</fullName>
    </submittedName>
</protein>
<dbReference type="InParanoid" id="A0A3N4LJ98"/>
<dbReference type="OrthoDB" id="2285229at2759"/>
<dbReference type="SUPFAM" id="SSF50249">
    <property type="entry name" value="Nucleic acid-binding proteins"/>
    <property type="match status" value="1"/>
</dbReference>
<dbReference type="Pfam" id="PF00773">
    <property type="entry name" value="RNB"/>
    <property type="match status" value="1"/>
</dbReference>
<dbReference type="InterPro" id="IPR050180">
    <property type="entry name" value="RNR_Ribonuclease"/>
</dbReference>
<dbReference type="Proteomes" id="UP000267821">
    <property type="component" value="Unassembled WGS sequence"/>
</dbReference>
<reference evidence="3 4" key="1">
    <citation type="journal article" date="2018" name="Nat. Ecol. Evol.">
        <title>Pezizomycetes genomes reveal the molecular basis of ectomycorrhizal truffle lifestyle.</title>
        <authorList>
            <person name="Murat C."/>
            <person name="Payen T."/>
            <person name="Noel B."/>
            <person name="Kuo A."/>
            <person name="Morin E."/>
            <person name="Chen J."/>
            <person name="Kohler A."/>
            <person name="Krizsan K."/>
            <person name="Balestrini R."/>
            <person name="Da Silva C."/>
            <person name="Montanini B."/>
            <person name="Hainaut M."/>
            <person name="Levati E."/>
            <person name="Barry K.W."/>
            <person name="Belfiori B."/>
            <person name="Cichocki N."/>
            <person name="Clum A."/>
            <person name="Dockter R.B."/>
            <person name="Fauchery L."/>
            <person name="Guy J."/>
            <person name="Iotti M."/>
            <person name="Le Tacon F."/>
            <person name="Lindquist E.A."/>
            <person name="Lipzen A."/>
            <person name="Malagnac F."/>
            <person name="Mello A."/>
            <person name="Molinier V."/>
            <person name="Miyauchi S."/>
            <person name="Poulain J."/>
            <person name="Riccioni C."/>
            <person name="Rubini A."/>
            <person name="Sitrit Y."/>
            <person name="Splivallo R."/>
            <person name="Traeger S."/>
            <person name="Wang M."/>
            <person name="Zifcakova L."/>
            <person name="Wipf D."/>
            <person name="Zambonelli A."/>
            <person name="Paolocci F."/>
            <person name="Nowrousian M."/>
            <person name="Ottonello S."/>
            <person name="Baldrian P."/>
            <person name="Spatafora J.W."/>
            <person name="Henrissat B."/>
            <person name="Nagy L.G."/>
            <person name="Aury J.M."/>
            <person name="Wincker P."/>
            <person name="Grigoriev I.V."/>
            <person name="Bonfante P."/>
            <person name="Martin F.M."/>
        </authorList>
    </citation>
    <scope>NUCLEOTIDE SEQUENCE [LARGE SCALE GENOMIC DNA]</scope>
    <source>
        <strain evidence="3 4">ATCC MYA-4762</strain>
    </source>
</reference>
<keyword evidence="4" id="KW-1185">Reference proteome</keyword>
<dbReference type="InterPro" id="IPR001900">
    <property type="entry name" value="RNase_II/R"/>
</dbReference>
<evidence type="ECO:0000259" key="2">
    <source>
        <dbReference type="SMART" id="SM00955"/>
    </source>
</evidence>
<dbReference type="InterPro" id="IPR012340">
    <property type="entry name" value="NA-bd_OB-fold"/>
</dbReference>
<evidence type="ECO:0000313" key="4">
    <source>
        <dbReference type="Proteomes" id="UP000267821"/>
    </source>
</evidence>
<feature type="domain" description="RNB" evidence="2">
    <location>
        <begin position="449"/>
        <end position="814"/>
    </location>
</feature>
<dbReference type="InterPro" id="IPR056624">
    <property type="entry name" value="WH_CYT4"/>
</dbReference>
<dbReference type="SMART" id="SM00955">
    <property type="entry name" value="RNB"/>
    <property type="match status" value="1"/>
</dbReference>
<dbReference type="PANTHER" id="PTHR23355:SF65">
    <property type="entry name" value="EXORIBONUCLEASE CYT-4, PUTATIVE (AFU_ORTHOLOGUE AFUA_7G01550)-RELATED"/>
    <property type="match status" value="1"/>
</dbReference>
<dbReference type="GO" id="GO:0006402">
    <property type="term" value="P:mRNA catabolic process"/>
    <property type="evidence" value="ECO:0007669"/>
    <property type="project" value="TreeGrafter"/>
</dbReference>
<feature type="region of interest" description="Disordered" evidence="1">
    <location>
        <begin position="1"/>
        <end position="23"/>
    </location>
</feature>
<sequence length="959" mass="109580">MDYSSSKRVNGNGEGRLRQKLKKQEIERQDSLAAIRQGKEFHVAGVGEPPEEMMEEADFVQALTELSTSIVEDITETSGMEFMDVGDLIELRSFGGSSELGIFIQPPLQKNGNFLFLTDSGRIKTWLTTGMVFTIPKFAPAESVELLRKYLSQISEGNDALMLDPPRHLTKPLTDKIREFQKNALNVFSSKLPIMERLYDKFSHETEARVISTHEAAKVIFPEGFENHQFYALHLALMDDPRHFIADSGRNHKKTTEFEVRSRKQLEVLRTVTEWLRRKSVTLATGKIAKKHSDVIESFAKKAATLIDKSRELRGSQEDLFKPVEQIPMTEFAWDENDKAIIEFLKCSLCLYWFQTSPFAPHYPQVLKATERYREEWKLDLDLLYIFLMEIGVYRPWENRYRFSRRLPLPYHGLSEGADALADKVAEVDKDAEAAWQKLALKDKMESFREDITETIYAIDDPSAEEIDDGISLTPVSKTESWVHVHVANPTAFLEPDHWIAEMAKEKFQTIYLPEKTFGMIPRGLVDYKWGLSSNRPTLTISVKINNQSGEVLDYKIRFGNAKNVKRLTYENFNTILGHKSTAKPFTLVINPPRDPITGDIIDHNPPNPVVQVSPEEVAVLEQLRNIAVSLKKYRVSSGCLSFLNESFRISINDHPLNPSGSNSVDINSDFPILYKGLPTLAFTRCLPPTAAHETVAEFMLLGGTIVSRFLSTHKIPAPFRSHSIIRRHGAADIWENVLLPERNEMGLIDKRIIRDHFNILGSTRLQAHAESHQLLGIRADPESGIGGYTKATSPLRRYLDMVVHFQLQQAIHNLRDGLPATQNLPYSQAYLEKALPFALTKERTIRDFQQAAEKFWVWKLIRWGTLESKVIPGREHLMPKHYTMELTSKNQYLQASMGLIKEFGVTMKCWFNDEHTHETAEWGCTGDVQIDESMWSRVKVNMRWIKNHPLNKGMPPAS</sequence>
<proteinExistence type="predicted"/>
<dbReference type="PANTHER" id="PTHR23355">
    <property type="entry name" value="RIBONUCLEASE"/>
    <property type="match status" value="1"/>
</dbReference>